<gene>
    <name evidence="2" type="ORF">Slati_2719200</name>
</gene>
<organism evidence="2">
    <name type="scientific">Sesamum latifolium</name>
    <dbReference type="NCBI Taxonomy" id="2727402"/>
    <lineage>
        <taxon>Eukaryota</taxon>
        <taxon>Viridiplantae</taxon>
        <taxon>Streptophyta</taxon>
        <taxon>Embryophyta</taxon>
        <taxon>Tracheophyta</taxon>
        <taxon>Spermatophyta</taxon>
        <taxon>Magnoliopsida</taxon>
        <taxon>eudicotyledons</taxon>
        <taxon>Gunneridae</taxon>
        <taxon>Pentapetalae</taxon>
        <taxon>asterids</taxon>
        <taxon>lamiids</taxon>
        <taxon>Lamiales</taxon>
        <taxon>Pedaliaceae</taxon>
        <taxon>Sesamum</taxon>
    </lineage>
</organism>
<sequence length="381" mass="42521">MSLRARWSGLALELGWGAGWTRGLRGVGLDWTGVGWVGARAGLKWAGCCAWARRRAAGVGLALLRTRLRWRMKLQKSPQNRPPIAATFSLGYLPRAAELPATSGTVGILRERRAKPLNQFEVFHIKATGLSSYSRNPCRAFRHRFSAVRPNDGRGLPRLCSSLHCELIETNFIQFHQGLAKTQAFEVAAPTSAKLNPSDFKKKFLAGSNPTSIGTINTINGRPTIIFSDTETQSLAADFRYALVGKFSHGSPPYSQLHRLLSNSGIKGAFTVSLINNKHALINLTNKADYSRLWMKRIWYLKGLPMRVFKWSPTFIPDQESSVVPVWVSFHDLPAYLFRKDALQQLQISLVCRCKLLIARSAGLCFREHVSALKLTYPSRS</sequence>
<name>A0AAW2VW16_9LAMI</name>
<reference evidence="2" key="2">
    <citation type="journal article" date="2024" name="Plant">
        <title>Genomic evolution and insights into agronomic trait innovations of Sesamum species.</title>
        <authorList>
            <person name="Miao H."/>
            <person name="Wang L."/>
            <person name="Qu L."/>
            <person name="Liu H."/>
            <person name="Sun Y."/>
            <person name="Le M."/>
            <person name="Wang Q."/>
            <person name="Wei S."/>
            <person name="Zheng Y."/>
            <person name="Lin W."/>
            <person name="Duan Y."/>
            <person name="Cao H."/>
            <person name="Xiong S."/>
            <person name="Wang X."/>
            <person name="Wei L."/>
            <person name="Li C."/>
            <person name="Ma Q."/>
            <person name="Ju M."/>
            <person name="Zhao R."/>
            <person name="Li G."/>
            <person name="Mu C."/>
            <person name="Tian Q."/>
            <person name="Mei H."/>
            <person name="Zhang T."/>
            <person name="Gao T."/>
            <person name="Zhang H."/>
        </authorList>
    </citation>
    <scope>NUCLEOTIDE SEQUENCE</scope>
    <source>
        <strain evidence="2">KEN1</strain>
    </source>
</reference>
<reference evidence="2" key="1">
    <citation type="submission" date="2020-06" db="EMBL/GenBank/DDBJ databases">
        <authorList>
            <person name="Li T."/>
            <person name="Hu X."/>
            <person name="Zhang T."/>
            <person name="Song X."/>
            <person name="Zhang H."/>
            <person name="Dai N."/>
            <person name="Sheng W."/>
            <person name="Hou X."/>
            <person name="Wei L."/>
        </authorList>
    </citation>
    <scope>NUCLEOTIDE SEQUENCE</scope>
    <source>
        <strain evidence="2">KEN1</strain>
        <tissue evidence="2">Leaf</tissue>
    </source>
</reference>
<evidence type="ECO:0000259" key="1">
    <source>
        <dbReference type="Pfam" id="PF14111"/>
    </source>
</evidence>
<proteinExistence type="predicted"/>
<dbReference type="PANTHER" id="PTHR31286:SF179">
    <property type="entry name" value="RNASE H TYPE-1 DOMAIN-CONTAINING PROTEIN"/>
    <property type="match status" value="1"/>
</dbReference>
<comment type="caution">
    <text evidence="2">The sequence shown here is derived from an EMBL/GenBank/DDBJ whole genome shotgun (WGS) entry which is preliminary data.</text>
</comment>
<dbReference type="Pfam" id="PF14111">
    <property type="entry name" value="DUF4283"/>
    <property type="match status" value="1"/>
</dbReference>
<dbReference type="EMBL" id="JACGWN010000009">
    <property type="protein sequence ID" value="KAL0433849.1"/>
    <property type="molecule type" value="Genomic_DNA"/>
</dbReference>
<dbReference type="InterPro" id="IPR040256">
    <property type="entry name" value="At4g02000-like"/>
</dbReference>
<dbReference type="PANTHER" id="PTHR31286">
    <property type="entry name" value="GLYCINE-RICH CELL WALL STRUCTURAL PROTEIN 1.8-LIKE"/>
    <property type="match status" value="1"/>
</dbReference>
<accession>A0AAW2VW16</accession>
<dbReference type="InterPro" id="IPR025558">
    <property type="entry name" value="DUF4283"/>
</dbReference>
<evidence type="ECO:0000313" key="2">
    <source>
        <dbReference type="EMBL" id="KAL0433849.1"/>
    </source>
</evidence>
<dbReference type="AlphaFoldDB" id="A0AAW2VW16"/>
<protein>
    <recommendedName>
        <fullName evidence="1">DUF4283 domain-containing protein</fullName>
    </recommendedName>
</protein>
<feature type="domain" description="DUF4283" evidence="1">
    <location>
        <begin position="236"/>
        <end position="319"/>
    </location>
</feature>